<reference evidence="1 2" key="1">
    <citation type="submission" date="2020-10" db="EMBL/GenBank/DDBJ databases">
        <title>Connecting structure to function with the recovery of over 1000 high-quality activated sludge metagenome-assembled genomes encoding full-length rRNA genes using long-read sequencing.</title>
        <authorList>
            <person name="Singleton C.M."/>
            <person name="Petriglieri F."/>
            <person name="Kristensen J.M."/>
            <person name="Kirkegaard R.H."/>
            <person name="Michaelsen T.Y."/>
            <person name="Andersen M.H."/>
            <person name="Karst S.M."/>
            <person name="Dueholm M.S."/>
            <person name="Nielsen P.H."/>
            <person name="Albertsen M."/>
        </authorList>
    </citation>
    <scope>NUCLEOTIDE SEQUENCE [LARGE SCALE GENOMIC DNA]</scope>
    <source>
        <strain evidence="1">EsbW_18-Q3-R4-48_BATAC.285</strain>
    </source>
</reference>
<gene>
    <name evidence="1" type="ORF">IPJ27_07975</name>
</gene>
<evidence type="ECO:0000313" key="1">
    <source>
        <dbReference type="EMBL" id="MBK7674701.1"/>
    </source>
</evidence>
<dbReference type="AlphaFoldDB" id="A0A935PZD9"/>
<name>A0A935PZD9_9PROT</name>
<accession>A0A935PZD9</accession>
<organism evidence="1 2">
    <name type="scientific">Candidatus Accumulibacter proximus</name>
    <dbReference type="NCBI Taxonomy" id="2954385"/>
    <lineage>
        <taxon>Bacteria</taxon>
        <taxon>Pseudomonadati</taxon>
        <taxon>Pseudomonadota</taxon>
        <taxon>Betaproteobacteria</taxon>
        <taxon>Candidatus Accumulibacter</taxon>
    </lineage>
</organism>
<evidence type="ECO:0000313" key="2">
    <source>
        <dbReference type="Proteomes" id="UP000697998"/>
    </source>
</evidence>
<dbReference type="Proteomes" id="UP000697998">
    <property type="component" value="Unassembled WGS sequence"/>
</dbReference>
<sequence>MGLLSKFLERRRFSRAQAHAEKISSLIAPFINATGELAYNTLQRNIQSWSLSNPTLISYMGYVAGIIDAADNTLGHSSTEDWTATEIVFHQIIDAQLDWIEGIQVFIEANRLGIECGGSTIGGMQRDPQFMAAMQLGGVDFLSIGQTGFFPKGLFELGLITGGKSSE</sequence>
<dbReference type="EMBL" id="JADJMH010000005">
    <property type="protein sequence ID" value="MBK7674701.1"/>
    <property type="molecule type" value="Genomic_DNA"/>
</dbReference>
<comment type="caution">
    <text evidence="1">The sequence shown here is derived from an EMBL/GenBank/DDBJ whole genome shotgun (WGS) entry which is preliminary data.</text>
</comment>
<proteinExistence type="predicted"/>
<protein>
    <submittedName>
        <fullName evidence="1">Uncharacterized protein</fullName>
    </submittedName>
</protein>